<evidence type="ECO:0000256" key="9">
    <source>
        <dbReference type="ARBA" id="ARBA00047937"/>
    </source>
</evidence>
<evidence type="ECO:0000256" key="5">
    <source>
        <dbReference type="ARBA" id="ARBA00022741"/>
    </source>
</evidence>
<feature type="domain" description="DALR anticodon binding" evidence="11">
    <location>
        <begin position="585"/>
        <end position="679"/>
    </location>
</feature>
<dbReference type="Proteomes" id="UP000184603">
    <property type="component" value="Unassembled WGS sequence"/>
</dbReference>
<evidence type="ECO:0000256" key="8">
    <source>
        <dbReference type="ARBA" id="ARBA00023146"/>
    </source>
</evidence>
<name>A0A1M7Y1E5_9BACT</name>
<evidence type="ECO:0000256" key="7">
    <source>
        <dbReference type="ARBA" id="ARBA00022917"/>
    </source>
</evidence>
<dbReference type="EC" id="6.1.1.14" evidence="10"/>
<dbReference type="InterPro" id="IPR006194">
    <property type="entry name" value="Gly-tRNA-synth_heterodimer"/>
</dbReference>
<dbReference type="HAMAP" id="MF_00255">
    <property type="entry name" value="Gly_tRNA_synth_beta"/>
    <property type="match status" value="1"/>
</dbReference>
<comment type="subcellular location">
    <subcellularLocation>
        <location evidence="1 10">Cytoplasm</location>
    </subcellularLocation>
</comment>
<keyword evidence="3 10" id="KW-0963">Cytoplasm</keyword>
<keyword evidence="7 10" id="KW-0648">Protein biosynthesis</keyword>
<dbReference type="Pfam" id="PF05746">
    <property type="entry name" value="DALR_1"/>
    <property type="match status" value="1"/>
</dbReference>
<dbReference type="PRINTS" id="PR01045">
    <property type="entry name" value="TRNASYNTHGB"/>
</dbReference>
<comment type="subunit">
    <text evidence="10">Tetramer of two alpha and two beta subunits.</text>
</comment>
<dbReference type="GO" id="GO:0005829">
    <property type="term" value="C:cytosol"/>
    <property type="evidence" value="ECO:0007669"/>
    <property type="project" value="TreeGrafter"/>
</dbReference>
<dbReference type="GO" id="GO:0005524">
    <property type="term" value="F:ATP binding"/>
    <property type="evidence" value="ECO:0007669"/>
    <property type="project" value="UniProtKB-UniRule"/>
</dbReference>
<dbReference type="GO" id="GO:0006426">
    <property type="term" value="P:glycyl-tRNA aminoacylation"/>
    <property type="evidence" value="ECO:0007669"/>
    <property type="project" value="UniProtKB-UniRule"/>
</dbReference>
<proteinExistence type="inferred from homology"/>
<dbReference type="InterPro" id="IPR015944">
    <property type="entry name" value="Gly-tRNA-synth_bsu"/>
</dbReference>
<protein>
    <recommendedName>
        <fullName evidence="10">Glycine--tRNA ligase beta subunit</fullName>
        <ecNumber evidence="10">6.1.1.14</ecNumber>
    </recommendedName>
    <alternativeName>
        <fullName evidence="10">Glycyl-tRNA synthetase beta subunit</fullName>
        <shortName evidence="10">GlyRS</shortName>
    </alternativeName>
</protein>
<keyword evidence="4 10" id="KW-0436">Ligase</keyword>
<dbReference type="EMBL" id="FRFE01000004">
    <property type="protein sequence ID" value="SHO45622.1"/>
    <property type="molecule type" value="Genomic_DNA"/>
</dbReference>
<evidence type="ECO:0000313" key="13">
    <source>
        <dbReference type="Proteomes" id="UP000184603"/>
    </source>
</evidence>
<evidence type="ECO:0000256" key="2">
    <source>
        <dbReference type="ARBA" id="ARBA00008226"/>
    </source>
</evidence>
<dbReference type="GO" id="GO:0004820">
    <property type="term" value="F:glycine-tRNA ligase activity"/>
    <property type="evidence" value="ECO:0007669"/>
    <property type="project" value="UniProtKB-UniRule"/>
</dbReference>
<dbReference type="RefSeq" id="WP_073612499.1">
    <property type="nucleotide sequence ID" value="NZ_FRFE01000004.1"/>
</dbReference>
<dbReference type="PANTHER" id="PTHR30075:SF2">
    <property type="entry name" value="GLYCINE--TRNA LIGASE, CHLOROPLASTIC_MITOCHONDRIAL 2"/>
    <property type="match status" value="1"/>
</dbReference>
<evidence type="ECO:0000256" key="4">
    <source>
        <dbReference type="ARBA" id="ARBA00022598"/>
    </source>
</evidence>
<dbReference type="InterPro" id="IPR008909">
    <property type="entry name" value="DALR_anticod-bd"/>
</dbReference>
<gene>
    <name evidence="10" type="primary">glyS</name>
    <name evidence="12" type="ORF">SAMN02745220_01154</name>
</gene>
<keyword evidence="6 10" id="KW-0067">ATP-binding</keyword>
<keyword evidence="5 10" id="KW-0547">Nucleotide-binding</keyword>
<evidence type="ECO:0000256" key="3">
    <source>
        <dbReference type="ARBA" id="ARBA00022490"/>
    </source>
</evidence>
<comment type="similarity">
    <text evidence="2 10">Belongs to the class-II aminoacyl-tRNA synthetase family.</text>
</comment>
<evidence type="ECO:0000313" key="12">
    <source>
        <dbReference type="EMBL" id="SHO45622.1"/>
    </source>
</evidence>
<dbReference type="GO" id="GO:0004814">
    <property type="term" value="F:arginine-tRNA ligase activity"/>
    <property type="evidence" value="ECO:0007669"/>
    <property type="project" value="InterPro"/>
</dbReference>
<evidence type="ECO:0000256" key="10">
    <source>
        <dbReference type="HAMAP-Rule" id="MF_00255"/>
    </source>
</evidence>
<evidence type="ECO:0000259" key="11">
    <source>
        <dbReference type="Pfam" id="PF05746"/>
    </source>
</evidence>
<evidence type="ECO:0000256" key="1">
    <source>
        <dbReference type="ARBA" id="ARBA00004496"/>
    </source>
</evidence>
<dbReference type="Pfam" id="PF02092">
    <property type="entry name" value="tRNA_synt_2f"/>
    <property type="match status" value="1"/>
</dbReference>
<dbReference type="GO" id="GO:0006420">
    <property type="term" value="P:arginyl-tRNA aminoacylation"/>
    <property type="evidence" value="ECO:0007669"/>
    <property type="project" value="InterPro"/>
</dbReference>
<comment type="catalytic activity">
    <reaction evidence="9 10">
        <text>tRNA(Gly) + glycine + ATP = glycyl-tRNA(Gly) + AMP + diphosphate</text>
        <dbReference type="Rhea" id="RHEA:16013"/>
        <dbReference type="Rhea" id="RHEA-COMP:9664"/>
        <dbReference type="Rhea" id="RHEA-COMP:9683"/>
        <dbReference type="ChEBI" id="CHEBI:30616"/>
        <dbReference type="ChEBI" id="CHEBI:33019"/>
        <dbReference type="ChEBI" id="CHEBI:57305"/>
        <dbReference type="ChEBI" id="CHEBI:78442"/>
        <dbReference type="ChEBI" id="CHEBI:78522"/>
        <dbReference type="ChEBI" id="CHEBI:456215"/>
        <dbReference type="EC" id="6.1.1.14"/>
    </reaction>
</comment>
<keyword evidence="8 10" id="KW-0030">Aminoacyl-tRNA synthetase</keyword>
<dbReference type="OrthoDB" id="9775440at2"/>
<dbReference type="SUPFAM" id="SSF109604">
    <property type="entry name" value="HD-domain/PDEase-like"/>
    <property type="match status" value="1"/>
</dbReference>
<accession>A0A1M7Y1E5</accession>
<organism evidence="12 13">
    <name type="scientific">Desulfopila aestuarii DSM 18488</name>
    <dbReference type="NCBI Taxonomy" id="1121416"/>
    <lineage>
        <taxon>Bacteria</taxon>
        <taxon>Pseudomonadati</taxon>
        <taxon>Thermodesulfobacteriota</taxon>
        <taxon>Desulfobulbia</taxon>
        <taxon>Desulfobulbales</taxon>
        <taxon>Desulfocapsaceae</taxon>
        <taxon>Desulfopila</taxon>
    </lineage>
</organism>
<evidence type="ECO:0000256" key="6">
    <source>
        <dbReference type="ARBA" id="ARBA00022840"/>
    </source>
</evidence>
<dbReference type="NCBIfam" id="TIGR00211">
    <property type="entry name" value="glyS"/>
    <property type="match status" value="1"/>
</dbReference>
<dbReference type="PROSITE" id="PS50861">
    <property type="entry name" value="AA_TRNA_LIGASE_II_GLYAB"/>
    <property type="match status" value="1"/>
</dbReference>
<reference evidence="12 13" key="1">
    <citation type="submission" date="2016-12" db="EMBL/GenBank/DDBJ databases">
        <authorList>
            <person name="Song W.-J."/>
            <person name="Kurnit D.M."/>
        </authorList>
    </citation>
    <scope>NUCLEOTIDE SEQUENCE [LARGE SCALE GENOMIC DNA]</scope>
    <source>
        <strain evidence="12 13">DSM 18488</strain>
    </source>
</reference>
<dbReference type="PANTHER" id="PTHR30075">
    <property type="entry name" value="GLYCYL-TRNA SYNTHETASE"/>
    <property type="match status" value="1"/>
</dbReference>
<dbReference type="STRING" id="1121416.SAMN02745220_01154"/>
<sequence>MRDLLYEIGTEEIPAGFIQPALKQLQEKFIGKAAELKIQHGKIEVKGTPRRLAILVQGVAEKQDDIREELIGPSAQAGIDADGNFTKAAAGFARSRGAEVSDLKKVETEKGPYLMLVREMAGKDTSTLLPNLLKELLFELSFPKSMKWGANHHSFARPIQWLLALFGQDIVDLEHDGIVSSNTSRGHRFLANTTFTVQDATVYEELLKKHFVVADIAIRRAMVVEEIKKAVAESALHGDASVAVDEDLVDLVTNLVEMPFGVCGRFDEKFLQVPDEVLITSMREHQKYFPVINNKAELLPGFVAVNNTRVKDPDITRKGHQRVLRARLEDALFFYKKDCDSSLEEKRTRLDGIIFQAKLGTMQEKVDRLVKLSRILAEKIAPEKVDLASRAAHLCKADLISDMVGEFPTLQGVMGASYAENDKEPTEVALAIQEHYMPKRAGADLPSSTVGAIVALADRFDTIAGCFGIGQKVTGTADPFGLRRLSLAVLNILADGGWDISIQEIVHKALALYGNKVDGSSKTVATIVHFIQGRFVNDCVAKGIEQGVVEAVTSVEFDNVKDALDRIGALQAIRNDQAFEVLASSYKRIRNIIKDNSDTTVSPELFNEEAERALYVMFQEVQSEMTALLNEQKYGEALKAMLKMKQPVDGFFDSVMVMADDAAVRTNRLNLLTAIGELILKIGDISKIG</sequence>
<keyword evidence="13" id="KW-1185">Reference proteome</keyword>
<dbReference type="AlphaFoldDB" id="A0A1M7Y1E5"/>